<dbReference type="EMBL" id="LN890959">
    <property type="protein sequence ID" value="CUS14466.1"/>
    <property type="molecule type" value="Genomic_DNA"/>
</dbReference>
<reference evidence="5" key="1">
    <citation type="submission" date="2015-10" db="EMBL/GenBank/DDBJ databases">
        <authorList>
            <person name="Regsiter A."/>
            <person name="william w."/>
        </authorList>
    </citation>
    <scope>NUCLEOTIDE SEQUENCE</scope>
    <source>
        <strain evidence="5">Montdore</strain>
    </source>
</reference>
<evidence type="ECO:0000259" key="4">
    <source>
        <dbReference type="SMART" id="SM00796"/>
    </source>
</evidence>
<sequence length="901" mass="99027">MLDRQVALDKQFQAMQGPWYIRALQVAVAADPDIRQETWNGYSYQILLTPEAMGWGLGGAMLLSFGLECLFRLIDWVHHPLFTDLFGVPRHHLLAQADDLFHQLHSHAPRHHHLQVRQFLRHRQHHQFAARQFFADQHRRQRANAKAIAQQAGNRRHRVHTVHAGRGHAVGLHQADNVLVRVGVFRVGDDALLGQFGQGGVVTVVDRLAGNDPGHRVAGQLQAAHGFEAQQVGLQNQVEKAFLQLIAEVQRGIGDQLDFHQGEVIHQFGDQGAEPGVDHRVHGADPNASDLAAGGLQGLLQALHGHHHLLGIVEHLQAFRGQAHTTGVAQKQFHPQLAFQHRDAAGDRRLGGEQLLGGQAETLELGHPDEGFEELQIHGINFFLCMDRFLLVGRRTGPAPKIEPFHDKRRWGARTSCEFCEQQPVSRLLLNCDIGESFGNWTMGLDAEVMPFIDCANVACGFHAGDPSIMRKTVSLALKHGVQVGAHPAYQDLQGFGRRSMAYTPQEIQDLLHYQIGALDGICRAQGGRVSYVKPHGAMYNDMMANPAQLRAVIQAVAAYGELPLMLLATRDNSAAQALGDEYGVTLWFEAFADRAYDHKGHLVSRQLPGAVHHDCDTIVQQALTISRREALIVSDGSPLVLQANTLCVHGDNASSVAAVQRIREALKPARIEVVAIDCLMVRLFDAIAETNMPWMLAATQRLRSGFGAALVDLVPSYTTLMVHYDLTAVSPAQAREWIDQALIDLQPQAQGSGQCHVLPVWYDLSVGPELSLLSQRSGLSVDDVIRRHSAHEYQVFALGFAPGFAFMGLVDESLATPRLNTPRKRVAAGSVGIAERQTAAYPVVSPGGWNLIGRTPAKLFDRERDGYSLMQPGDTVRFAPVGHAEFIKLGGDDTPLEAQA</sequence>
<name>A0A292Q3T2_9PEZI</name>
<accession>A0A292Q3T2</accession>
<gene>
    <name evidence="5" type="ORF">GSTUAT00001517001</name>
</gene>
<keyword evidence="6" id="KW-1185">Reference proteome</keyword>
<dbReference type="InterPro" id="IPR003833">
    <property type="entry name" value="CT_C_D"/>
</dbReference>
<dbReference type="GO" id="GO:0005524">
    <property type="term" value="F:ATP binding"/>
    <property type="evidence" value="ECO:0007669"/>
    <property type="project" value="UniProtKB-KW"/>
</dbReference>
<dbReference type="HAMAP" id="MF_00691">
    <property type="entry name" value="PxpA"/>
    <property type="match status" value="1"/>
</dbReference>
<dbReference type="PANTHER" id="PTHR30292:SF0">
    <property type="entry name" value="5-OXOPROLINASE SUBUNIT A"/>
    <property type="match status" value="1"/>
</dbReference>
<feature type="domain" description="Carboxyltransferase" evidence="4">
    <location>
        <begin position="670"/>
        <end position="871"/>
    </location>
</feature>
<dbReference type="Gene3D" id="3.30.1360.40">
    <property type="match status" value="1"/>
</dbReference>
<dbReference type="SUPFAM" id="SSF50891">
    <property type="entry name" value="Cyclophilin-like"/>
    <property type="match status" value="1"/>
</dbReference>
<dbReference type="Pfam" id="PF11157">
    <property type="entry name" value="DUF2937"/>
    <property type="match status" value="1"/>
</dbReference>
<dbReference type="InterPro" id="IPR022584">
    <property type="entry name" value="DUF2937"/>
</dbReference>
<dbReference type="SMART" id="SM00796">
    <property type="entry name" value="AHS1"/>
    <property type="match status" value="1"/>
</dbReference>
<dbReference type="NCBIfam" id="NF003816">
    <property type="entry name" value="PRK05406.1-5"/>
    <property type="match status" value="1"/>
</dbReference>
<evidence type="ECO:0000256" key="3">
    <source>
        <dbReference type="ARBA" id="ARBA00022840"/>
    </source>
</evidence>
<dbReference type="GO" id="GO:0016787">
    <property type="term" value="F:hydrolase activity"/>
    <property type="evidence" value="ECO:0007669"/>
    <property type="project" value="UniProtKB-KW"/>
</dbReference>
<dbReference type="NCBIfam" id="NF003814">
    <property type="entry name" value="PRK05406.1-3"/>
    <property type="match status" value="1"/>
</dbReference>
<keyword evidence="1" id="KW-0547">Nucleotide-binding</keyword>
<dbReference type="InterPro" id="IPR005501">
    <property type="entry name" value="LamB/YcsF/PxpA-like"/>
</dbReference>
<dbReference type="Gene3D" id="3.20.20.370">
    <property type="entry name" value="Glycoside hydrolase/deacetylase"/>
    <property type="match status" value="1"/>
</dbReference>
<keyword evidence="3" id="KW-0067">ATP-binding</keyword>
<dbReference type="InterPro" id="IPR011330">
    <property type="entry name" value="Glyco_hydro/deAcase_b/a-brl"/>
</dbReference>
<evidence type="ECO:0000256" key="2">
    <source>
        <dbReference type="ARBA" id="ARBA00022801"/>
    </source>
</evidence>
<dbReference type="SUPFAM" id="SSF88713">
    <property type="entry name" value="Glycoside hydrolase/deacetylase"/>
    <property type="match status" value="1"/>
</dbReference>
<proteinExistence type="inferred from homology"/>
<dbReference type="AlphaFoldDB" id="A0A292Q3T2"/>
<evidence type="ECO:0000313" key="5">
    <source>
        <dbReference type="EMBL" id="CUS14466.1"/>
    </source>
</evidence>
<keyword evidence="2" id="KW-0378">Hydrolase</keyword>
<dbReference type="PANTHER" id="PTHR30292">
    <property type="entry name" value="UNCHARACTERIZED PROTEIN YBGL-RELATED"/>
    <property type="match status" value="1"/>
</dbReference>
<dbReference type="Pfam" id="PF02682">
    <property type="entry name" value="CT_C_D"/>
    <property type="match status" value="1"/>
</dbReference>
<dbReference type="Pfam" id="PF03746">
    <property type="entry name" value="LamB_YcsF"/>
    <property type="match status" value="1"/>
</dbReference>
<dbReference type="InterPro" id="IPR029000">
    <property type="entry name" value="Cyclophilin-like_dom_sf"/>
</dbReference>
<dbReference type="GO" id="GO:0005975">
    <property type="term" value="P:carbohydrate metabolic process"/>
    <property type="evidence" value="ECO:0007669"/>
    <property type="project" value="InterPro"/>
</dbReference>
<dbReference type="Gene3D" id="2.40.100.10">
    <property type="entry name" value="Cyclophilin-like"/>
    <property type="match status" value="1"/>
</dbReference>
<dbReference type="SUPFAM" id="SSF160467">
    <property type="entry name" value="PH0987 N-terminal domain-like"/>
    <property type="match status" value="1"/>
</dbReference>
<evidence type="ECO:0000256" key="1">
    <source>
        <dbReference type="ARBA" id="ARBA00022741"/>
    </source>
</evidence>
<protein>
    <recommendedName>
        <fullName evidence="4">Carboxyltransferase domain-containing protein</fullName>
    </recommendedName>
</protein>
<dbReference type="CDD" id="cd10787">
    <property type="entry name" value="LamB_YcsF_like"/>
    <property type="match status" value="1"/>
</dbReference>
<dbReference type="Proteomes" id="UP001412239">
    <property type="component" value="Unassembled WGS sequence"/>
</dbReference>
<evidence type="ECO:0000313" key="6">
    <source>
        <dbReference type="Proteomes" id="UP001412239"/>
    </source>
</evidence>
<organism evidence="5 6">
    <name type="scientific">Tuber aestivum</name>
    <name type="common">summer truffle</name>
    <dbReference type="NCBI Taxonomy" id="59557"/>
    <lineage>
        <taxon>Eukaryota</taxon>
        <taxon>Fungi</taxon>
        <taxon>Dikarya</taxon>
        <taxon>Ascomycota</taxon>
        <taxon>Pezizomycotina</taxon>
        <taxon>Pezizomycetes</taxon>
        <taxon>Pezizales</taxon>
        <taxon>Tuberaceae</taxon>
        <taxon>Tuber</taxon>
    </lineage>
</organism>